<evidence type="ECO:0000313" key="3">
    <source>
        <dbReference type="Proteomes" id="UP000812961"/>
    </source>
</evidence>
<comment type="caution">
    <text evidence="2">The sequence shown here is derived from an EMBL/GenBank/DDBJ whole genome shotgun (WGS) entry which is preliminary data.</text>
</comment>
<dbReference type="InterPro" id="IPR001932">
    <property type="entry name" value="PPM-type_phosphatase-like_dom"/>
</dbReference>
<dbReference type="EMBL" id="JAICCF010000004">
    <property type="protein sequence ID" value="MBW8686781.1"/>
    <property type="molecule type" value="Genomic_DNA"/>
</dbReference>
<dbReference type="InterPro" id="IPR039248">
    <property type="entry name" value="Ptase_RsbX"/>
</dbReference>
<dbReference type="InterPro" id="IPR036457">
    <property type="entry name" value="PPM-type-like_dom_sf"/>
</dbReference>
<name>A0ABS7GH74_9BACT</name>
<reference evidence="2 3" key="1">
    <citation type="submission" date="2021-08" db="EMBL/GenBank/DDBJ databases">
        <title>The genome sequence of Chitinophaga sp. B61.</title>
        <authorList>
            <person name="Zhang X."/>
        </authorList>
    </citation>
    <scope>NUCLEOTIDE SEQUENCE [LARGE SCALE GENOMIC DNA]</scope>
    <source>
        <strain evidence="2 3">B61</strain>
    </source>
</reference>
<dbReference type="CDD" id="cd16934">
    <property type="entry name" value="HATPase_RsbT-like"/>
    <property type="match status" value="1"/>
</dbReference>
<accession>A0ABS7GH74</accession>
<dbReference type="SUPFAM" id="SSF81606">
    <property type="entry name" value="PP2C-like"/>
    <property type="match status" value="1"/>
</dbReference>
<proteinExistence type="predicted"/>
<feature type="domain" description="PPM-type phosphatase" evidence="1">
    <location>
        <begin position="145"/>
        <end position="340"/>
    </location>
</feature>
<dbReference type="Gene3D" id="3.30.565.10">
    <property type="entry name" value="Histidine kinase-like ATPase, C-terminal domain"/>
    <property type="match status" value="1"/>
</dbReference>
<dbReference type="GO" id="GO:0005524">
    <property type="term" value="F:ATP binding"/>
    <property type="evidence" value="ECO:0007669"/>
    <property type="project" value="UniProtKB-KW"/>
</dbReference>
<dbReference type="Pfam" id="PF13581">
    <property type="entry name" value="HATPase_c_2"/>
    <property type="match status" value="1"/>
</dbReference>
<keyword evidence="2" id="KW-0547">Nucleotide-binding</keyword>
<dbReference type="Pfam" id="PF07228">
    <property type="entry name" value="SpoIIE"/>
    <property type="match status" value="1"/>
</dbReference>
<keyword evidence="3" id="KW-1185">Reference proteome</keyword>
<dbReference type="RefSeq" id="WP_220252113.1">
    <property type="nucleotide sequence ID" value="NZ_JAICCF010000004.1"/>
</dbReference>
<dbReference type="SMART" id="SM00331">
    <property type="entry name" value="PP2C_SIG"/>
    <property type="match status" value="1"/>
</dbReference>
<dbReference type="PANTHER" id="PTHR35801">
    <property type="entry name" value="PHOSPHOSERINE PHOSPHATASE RSBX"/>
    <property type="match status" value="1"/>
</dbReference>
<gene>
    <name evidence="2" type="ORF">K1Y79_20750</name>
</gene>
<dbReference type="Proteomes" id="UP000812961">
    <property type="component" value="Unassembled WGS sequence"/>
</dbReference>
<evidence type="ECO:0000313" key="2">
    <source>
        <dbReference type="EMBL" id="MBW8686781.1"/>
    </source>
</evidence>
<dbReference type="Gene3D" id="3.60.40.10">
    <property type="entry name" value="PPM-type phosphatase domain"/>
    <property type="match status" value="1"/>
</dbReference>
<organism evidence="2 3">
    <name type="scientific">Chitinophaga rhizophila</name>
    <dbReference type="NCBI Taxonomy" id="2866212"/>
    <lineage>
        <taxon>Bacteria</taxon>
        <taxon>Pseudomonadati</taxon>
        <taxon>Bacteroidota</taxon>
        <taxon>Chitinophagia</taxon>
        <taxon>Chitinophagales</taxon>
        <taxon>Chitinophagaceae</taxon>
        <taxon>Chitinophaga</taxon>
    </lineage>
</organism>
<dbReference type="SUPFAM" id="SSF55874">
    <property type="entry name" value="ATPase domain of HSP90 chaperone/DNA topoisomerase II/histidine kinase"/>
    <property type="match status" value="1"/>
</dbReference>
<dbReference type="PANTHER" id="PTHR35801:SF1">
    <property type="entry name" value="PHOSPHOSERINE PHOSPHATASE RSBX"/>
    <property type="match status" value="1"/>
</dbReference>
<protein>
    <submittedName>
        <fullName evidence="2">ATP-binding protein</fullName>
    </submittedName>
</protein>
<dbReference type="InterPro" id="IPR036890">
    <property type="entry name" value="HATPase_C_sf"/>
</dbReference>
<dbReference type="InterPro" id="IPR003594">
    <property type="entry name" value="HATPase_dom"/>
</dbReference>
<keyword evidence="2" id="KW-0067">ATP-binding</keyword>
<evidence type="ECO:0000259" key="1">
    <source>
        <dbReference type="SMART" id="SM00331"/>
    </source>
</evidence>
<sequence length="341" mass="38034">MEEWITGRQISFNIEDRSYLSLLKREVHRLSIQCGLPEKKVAEIDIVVAEIGSNIIKHAGTGEVLVMLTDQPQPAIEIIAIDSGPGITELARMMQDGMSTSKTLGQGLGAIKRLSDFLQIYSVKGWGTILLSRFYIKPAEQYPPKPGPEIRTLLVPKPGEKVCGDGFFINPDKAGIRIFLGDGLGHGIEANKAVTAAISSFRYCLLPDLGEVLRQINEDVKRTRGLVGSIAIYNYRLRKWRLCGVGNIHTRMWTAAASKTYLPYNGIIGHNLPRTMNEQEVEHGPGKEQILIMCSDGIKTRWEMMRYPGIFRYDMSILAAAIYKDNARKTDDMSVVIVKVK</sequence>